<evidence type="ECO:0000313" key="2">
    <source>
        <dbReference type="Proteomes" id="UP000000663"/>
    </source>
</evidence>
<dbReference type="PANTHER" id="PTHR39337:SF1">
    <property type="entry name" value="BLR5642 PROTEIN"/>
    <property type="match status" value="1"/>
</dbReference>
<reference evidence="1 2" key="1">
    <citation type="journal article" date="2006" name="Science">
        <title>Genome of rice cluster I archaea -- the key methane producers in the rice rhizosphere.</title>
        <authorList>
            <person name="Erkel C."/>
            <person name="Kube M."/>
            <person name="Reinhardt R."/>
            <person name="Liesack W."/>
        </authorList>
    </citation>
    <scope>NUCLEOTIDE SEQUENCE [LARGE SCALE GENOMIC DNA]</scope>
    <source>
        <strain evidence="2">DSM 22066 / NBRC 105507 / MRE50</strain>
    </source>
</reference>
<keyword evidence="2" id="KW-1185">Reference proteome</keyword>
<dbReference type="Pfam" id="PF04343">
    <property type="entry name" value="DUF488"/>
    <property type="match status" value="1"/>
</dbReference>
<gene>
    <name evidence="1" type="ORF">RCIX1578</name>
</gene>
<dbReference type="PANTHER" id="PTHR39337">
    <property type="entry name" value="BLR5642 PROTEIN"/>
    <property type="match status" value="1"/>
</dbReference>
<dbReference type="OrthoDB" id="15220at2157"/>
<dbReference type="GeneID" id="5142698"/>
<dbReference type="EMBL" id="AM114193">
    <property type="protein sequence ID" value="CAJ36827.1"/>
    <property type="molecule type" value="Genomic_DNA"/>
</dbReference>
<dbReference type="InterPro" id="IPR007438">
    <property type="entry name" value="DUF488"/>
</dbReference>
<dbReference type="AlphaFoldDB" id="Q0W466"/>
<protein>
    <recommendedName>
        <fullName evidence="3">DUF488 domain-containing protein</fullName>
    </recommendedName>
</protein>
<evidence type="ECO:0000313" key="1">
    <source>
        <dbReference type="EMBL" id="CAJ36827.1"/>
    </source>
</evidence>
<accession>Q0W466</accession>
<name>Q0W466_METAR</name>
<proteinExistence type="predicted"/>
<evidence type="ECO:0008006" key="3">
    <source>
        <dbReference type="Google" id="ProtNLM"/>
    </source>
</evidence>
<dbReference type="KEGG" id="rci:RCIX1578"/>
<organism evidence="1 2">
    <name type="scientific">Methanocella arvoryzae (strain DSM 22066 / NBRC 105507 / MRE50)</name>
    <dbReference type="NCBI Taxonomy" id="351160"/>
    <lineage>
        <taxon>Archaea</taxon>
        <taxon>Methanobacteriati</taxon>
        <taxon>Methanobacteriota</taxon>
        <taxon>Stenosarchaea group</taxon>
        <taxon>Methanomicrobia</taxon>
        <taxon>Methanocellales</taxon>
        <taxon>Methanocellaceae</taxon>
        <taxon>Methanocella</taxon>
    </lineage>
</organism>
<dbReference type="Proteomes" id="UP000000663">
    <property type="component" value="Chromosome"/>
</dbReference>
<dbReference type="eggNOG" id="arCOG00723">
    <property type="taxonomic scope" value="Archaea"/>
</dbReference>
<sequence length="168" mass="19185">MVLTTEKKRQVQSKLGALGSEPDFYTVGYERLSLEDLFLLLKDNGVHCLVDVREAPWSQVPDYRKAVLGERLPELSRFYGYEIQYVSMPSVGNVFRKNDLPDKDINESYRRHIVSKGAELEALHGLITQSKTALMCYEADPKGCHRSILASVLAGRYDLTYVDLRELR</sequence>
<dbReference type="RefSeq" id="WP_012035734.1">
    <property type="nucleotide sequence ID" value="NC_009464.1"/>
</dbReference>